<dbReference type="Proteomes" id="UP001055072">
    <property type="component" value="Unassembled WGS sequence"/>
</dbReference>
<name>A0ACB8UCR1_9APHY</name>
<dbReference type="EMBL" id="MU274904">
    <property type="protein sequence ID" value="KAI0092029.1"/>
    <property type="molecule type" value="Genomic_DNA"/>
</dbReference>
<comment type="caution">
    <text evidence="1">The sequence shown here is derived from an EMBL/GenBank/DDBJ whole genome shotgun (WGS) entry which is preliminary data.</text>
</comment>
<organism evidence="1 2">
    <name type="scientific">Irpex rosettiformis</name>
    <dbReference type="NCBI Taxonomy" id="378272"/>
    <lineage>
        <taxon>Eukaryota</taxon>
        <taxon>Fungi</taxon>
        <taxon>Dikarya</taxon>
        <taxon>Basidiomycota</taxon>
        <taxon>Agaricomycotina</taxon>
        <taxon>Agaricomycetes</taxon>
        <taxon>Polyporales</taxon>
        <taxon>Irpicaceae</taxon>
        <taxon>Irpex</taxon>
    </lineage>
</organism>
<evidence type="ECO:0000313" key="2">
    <source>
        <dbReference type="Proteomes" id="UP001055072"/>
    </source>
</evidence>
<protein>
    <submittedName>
        <fullName evidence="1">Uncharacterized protein</fullName>
    </submittedName>
</protein>
<evidence type="ECO:0000313" key="1">
    <source>
        <dbReference type="EMBL" id="KAI0092029.1"/>
    </source>
</evidence>
<sequence length="909" mass="99821">MRRLVAALTGKRSDKSDIASNASSADHTSSADPRKAASPKRSGFFKTKSLSRASAAQQDSTHRNVSKPPVLTTAEHAPSSASSSSGGPSTPRDDVESVGHPHSGMKPWAPLTYLHDKVLPPIAAQDPSRPYIPLIFSQDDDTLSVHSDEISSSLQLPPNARAPAPSQPIMPSAYCRAIASNALVSPFSPPPLLVVPSAPLYPRSCNSPRQLSRPTESLHYQLCQARILRRLDSTPADRYLAPFANRKALPPRPLSLDPDDIAIPKGSRVVSSSLGLRRWIERPCFEDRVLVYLPAENQTGVFRCERVSAMAAVEALGYSEALDALAGMPDEDVAIVNQDLFATSPASLTPPLSLTPSTASFSSLPPSPAAFTVTETASSSPQGAKTPPAAPYKPSPSPLRKDYTTEAGTDWKYRSPAVRSVSSPAITPLPTRPSELTSSVSSPNTATSPAMEIPKVGVRFADDEKDENVPLDYVMRIKQARDQKAKFLAAERARRQSVQGPLRPSSVRPSLDNPQQMREDLKRVAEERRRLEEEKKRYETERRRQEEERMLYEKERAAWEREKKHAEEERKHRAYADEVADARRRRESSRQGSVTKIENMGSWTGDREKERERKESQFRPQYSRAKYDDASIVSRREVSDASYGGSSTNLRLHIPPNSSPGSSRPPSIATGSVRDSSRPPSMYSTPPSSASAIDVRQRRESKASRRTSFMSDGSALGAQQMFMQSGMPSTYPWGVPPVPAIPAVMNMNMMPGVMPMPMPMMQMQMPMMPYSDMPLLPPSAPFMQQGGPRQQRSHSASPTRSTPGSDRGHSAAGWSSPHGSHHRMPSDELPKRQQMNRSSSYATSPPSSLPKQSPSTTSLQSGRLQSPSSASYRQSHTPPVRPTPVQSRSQPAFQNLSRPPSDRRQTVIR</sequence>
<keyword evidence="2" id="KW-1185">Reference proteome</keyword>
<proteinExistence type="predicted"/>
<accession>A0ACB8UCR1</accession>
<gene>
    <name evidence="1" type="ORF">BDY19DRAFT_575540</name>
</gene>
<reference evidence="1" key="1">
    <citation type="journal article" date="2021" name="Environ. Microbiol.">
        <title>Gene family expansions and transcriptome signatures uncover fungal adaptations to wood decay.</title>
        <authorList>
            <person name="Hage H."/>
            <person name="Miyauchi S."/>
            <person name="Viragh M."/>
            <person name="Drula E."/>
            <person name="Min B."/>
            <person name="Chaduli D."/>
            <person name="Navarro D."/>
            <person name="Favel A."/>
            <person name="Norest M."/>
            <person name="Lesage-Meessen L."/>
            <person name="Balint B."/>
            <person name="Merenyi Z."/>
            <person name="de Eugenio L."/>
            <person name="Morin E."/>
            <person name="Martinez A.T."/>
            <person name="Baldrian P."/>
            <person name="Stursova M."/>
            <person name="Martinez M.J."/>
            <person name="Novotny C."/>
            <person name="Magnuson J.K."/>
            <person name="Spatafora J.W."/>
            <person name="Maurice S."/>
            <person name="Pangilinan J."/>
            <person name="Andreopoulos W."/>
            <person name="LaButti K."/>
            <person name="Hundley H."/>
            <person name="Na H."/>
            <person name="Kuo A."/>
            <person name="Barry K."/>
            <person name="Lipzen A."/>
            <person name="Henrissat B."/>
            <person name="Riley R."/>
            <person name="Ahrendt S."/>
            <person name="Nagy L.G."/>
            <person name="Grigoriev I.V."/>
            <person name="Martin F."/>
            <person name="Rosso M.N."/>
        </authorList>
    </citation>
    <scope>NUCLEOTIDE SEQUENCE</scope>
    <source>
        <strain evidence="1">CBS 384.51</strain>
    </source>
</reference>